<keyword evidence="7" id="KW-1185">Reference proteome</keyword>
<dbReference type="InterPro" id="IPR036390">
    <property type="entry name" value="WH_DNA-bd_sf"/>
</dbReference>
<dbReference type="KEGG" id="mik:FOE78_12740"/>
<dbReference type="PANTHER" id="PTHR30363">
    <property type="entry name" value="HTH-TYPE TRANSCRIPTIONAL REGULATOR SRLR-RELATED"/>
    <property type="match status" value="1"/>
</dbReference>
<organism evidence="6 7">
    <name type="scientific">Microlunatus elymi</name>
    <dbReference type="NCBI Taxonomy" id="2596828"/>
    <lineage>
        <taxon>Bacteria</taxon>
        <taxon>Bacillati</taxon>
        <taxon>Actinomycetota</taxon>
        <taxon>Actinomycetes</taxon>
        <taxon>Propionibacteriales</taxon>
        <taxon>Propionibacteriaceae</taxon>
        <taxon>Microlunatus</taxon>
    </lineage>
</organism>
<dbReference type="EMBL" id="CP041692">
    <property type="protein sequence ID" value="QDP98776.1"/>
    <property type="molecule type" value="Genomic_DNA"/>
</dbReference>
<dbReference type="AlphaFoldDB" id="A0A516Q5Q4"/>
<reference evidence="6 7" key="1">
    <citation type="submission" date="2019-07" db="EMBL/GenBank/DDBJ databases">
        <title>Microlunatus dokdonensis sp. nov. isolated from the rhizospheric soil of the wild plant Elymus tsukushiensis.</title>
        <authorList>
            <person name="Ghim S.-Y."/>
            <person name="Hwang Y.-J."/>
            <person name="Son J.-S."/>
            <person name="Shin J.-H."/>
        </authorList>
    </citation>
    <scope>NUCLEOTIDE SEQUENCE [LARGE SCALE GENOMIC DNA]</scope>
    <source>
        <strain evidence="6 7">KUDC0627</strain>
    </source>
</reference>
<dbReference type="Proteomes" id="UP000319263">
    <property type="component" value="Chromosome"/>
</dbReference>
<sequence>MCADSDAGRAEPRHVVTPSEPASRQDRRAARQNAIADAVIANGSVRIEELAEQFKISLMTAHRDLDELQARGLLRKSRGVATAQATSLVESSVFYRGAQHLDIKRALAAAAMAYVDSGQSVLLDDSTTVQQVIGLLPEVAPLTVITNSLIAINQVTGIDEISVIGLGGEYHPGFGSFMGRMTNEAIGRLRSDVVLMSAAAIIDRTVYFQASETVDTKRAMLDASAVRVLLADHTKFSARALHALADLDEFDHVITDDRTPADTIDRLRESGIDLIVVPTPAQS</sequence>
<dbReference type="PROSITE" id="PS00894">
    <property type="entry name" value="HTH_DEOR_1"/>
    <property type="match status" value="1"/>
</dbReference>
<dbReference type="InterPro" id="IPR037171">
    <property type="entry name" value="NagB/RpiA_transferase-like"/>
</dbReference>
<keyword evidence="3" id="KW-0804">Transcription</keyword>
<evidence type="ECO:0000256" key="4">
    <source>
        <dbReference type="SAM" id="MobiDB-lite"/>
    </source>
</evidence>
<name>A0A516Q5Q4_9ACTN</name>
<gene>
    <name evidence="6" type="ORF">FOE78_12740</name>
</gene>
<dbReference type="InterPro" id="IPR001034">
    <property type="entry name" value="DeoR_HTH"/>
</dbReference>
<evidence type="ECO:0000256" key="2">
    <source>
        <dbReference type="ARBA" id="ARBA00023125"/>
    </source>
</evidence>
<evidence type="ECO:0000259" key="5">
    <source>
        <dbReference type="PROSITE" id="PS51000"/>
    </source>
</evidence>
<feature type="compositionally biased region" description="Basic and acidic residues" evidence="4">
    <location>
        <begin position="1"/>
        <end position="14"/>
    </location>
</feature>
<feature type="domain" description="HTH deoR-type" evidence="5">
    <location>
        <begin position="28"/>
        <end position="83"/>
    </location>
</feature>
<dbReference type="Pfam" id="PF08220">
    <property type="entry name" value="HTH_DeoR"/>
    <property type="match status" value="1"/>
</dbReference>
<dbReference type="SMART" id="SM00420">
    <property type="entry name" value="HTH_DEOR"/>
    <property type="match status" value="1"/>
</dbReference>
<dbReference type="OrthoDB" id="7688673at2"/>
<evidence type="ECO:0000313" key="7">
    <source>
        <dbReference type="Proteomes" id="UP000319263"/>
    </source>
</evidence>
<evidence type="ECO:0000256" key="1">
    <source>
        <dbReference type="ARBA" id="ARBA00023015"/>
    </source>
</evidence>
<dbReference type="SUPFAM" id="SSF100950">
    <property type="entry name" value="NagB/RpiA/CoA transferase-like"/>
    <property type="match status" value="1"/>
</dbReference>
<dbReference type="Gene3D" id="1.10.10.10">
    <property type="entry name" value="Winged helix-like DNA-binding domain superfamily/Winged helix DNA-binding domain"/>
    <property type="match status" value="1"/>
</dbReference>
<dbReference type="PANTHER" id="PTHR30363:SF44">
    <property type="entry name" value="AGA OPERON TRANSCRIPTIONAL REPRESSOR-RELATED"/>
    <property type="match status" value="1"/>
</dbReference>
<dbReference type="GO" id="GO:0003677">
    <property type="term" value="F:DNA binding"/>
    <property type="evidence" value="ECO:0007669"/>
    <property type="project" value="UniProtKB-KW"/>
</dbReference>
<accession>A0A516Q5Q4</accession>
<dbReference type="InterPro" id="IPR018356">
    <property type="entry name" value="Tscrpt_reg_HTH_DeoR_CS"/>
</dbReference>
<dbReference type="GO" id="GO:0003700">
    <property type="term" value="F:DNA-binding transcription factor activity"/>
    <property type="evidence" value="ECO:0007669"/>
    <property type="project" value="InterPro"/>
</dbReference>
<dbReference type="InterPro" id="IPR014036">
    <property type="entry name" value="DeoR-like_C"/>
</dbReference>
<dbReference type="InterPro" id="IPR050313">
    <property type="entry name" value="Carb_Metab_HTH_regulators"/>
</dbReference>
<protein>
    <submittedName>
        <fullName evidence="6">DeoR/GlpR transcriptional regulator</fullName>
    </submittedName>
</protein>
<proteinExistence type="predicted"/>
<evidence type="ECO:0000256" key="3">
    <source>
        <dbReference type="ARBA" id="ARBA00023163"/>
    </source>
</evidence>
<keyword evidence="2" id="KW-0238">DNA-binding</keyword>
<dbReference type="SMART" id="SM01134">
    <property type="entry name" value="DeoRC"/>
    <property type="match status" value="1"/>
</dbReference>
<dbReference type="PRINTS" id="PR00037">
    <property type="entry name" value="HTHLACR"/>
</dbReference>
<keyword evidence="1" id="KW-0805">Transcription regulation</keyword>
<dbReference type="Pfam" id="PF00455">
    <property type="entry name" value="DeoRC"/>
    <property type="match status" value="1"/>
</dbReference>
<dbReference type="PROSITE" id="PS51000">
    <property type="entry name" value="HTH_DEOR_2"/>
    <property type="match status" value="1"/>
</dbReference>
<evidence type="ECO:0000313" key="6">
    <source>
        <dbReference type="EMBL" id="QDP98776.1"/>
    </source>
</evidence>
<dbReference type="SUPFAM" id="SSF46785">
    <property type="entry name" value="Winged helix' DNA-binding domain"/>
    <property type="match status" value="1"/>
</dbReference>
<feature type="region of interest" description="Disordered" evidence="4">
    <location>
        <begin position="1"/>
        <end position="29"/>
    </location>
</feature>
<dbReference type="InterPro" id="IPR036388">
    <property type="entry name" value="WH-like_DNA-bd_sf"/>
</dbReference>